<feature type="domain" description="Glycosyltransferase 2-like" evidence="1">
    <location>
        <begin position="244"/>
        <end position="371"/>
    </location>
</feature>
<evidence type="ECO:0000259" key="1">
    <source>
        <dbReference type="Pfam" id="PF00535"/>
    </source>
</evidence>
<dbReference type="OrthoDB" id="1326385at2"/>
<keyword evidence="2" id="KW-0808">Transferase</keyword>
<dbReference type="InterPro" id="IPR029044">
    <property type="entry name" value="Nucleotide-diphossugar_trans"/>
</dbReference>
<dbReference type="PANTHER" id="PTHR43685:SF2">
    <property type="entry name" value="GLYCOSYLTRANSFERASE 2-LIKE DOMAIN-CONTAINING PROTEIN"/>
    <property type="match status" value="1"/>
</dbReference>
<dbReference type="EMBL" id="SIRT01000006">
    <property type="protein sequence ID" value="TBN03610.1"/>
    <property type="molecule type" value="Genomic_DNA"/>
</dbReference>
<accession>A0A4Q9FJD2</accession>
<dbReference type="GO" id="GO:0016740">
    <property type="term" value="F:transferase activity"/>
    <property type="evidence" value="ECO:0007669"/>
    <property type="project" value="UniProtKB-KW"/>
</dbReference>
<evidence type="ECO:0000313" key="3">
    <source>
        <dbReference type="Proteomes" id="UP000291142"/>
    </source>
</evidence>
<dbReference type="InterPro" id="IPR050834">
    <property type="entry name" value="Glycosyltransf_2"/>
</dbReference>
<gene>
    <name evidence="2" type="ORF">EYD45_08820</name>
</gene>
<dbReference type="Pfam" id="PF00535">
    <property type="entry name" value="Glycos_transf_2"/>
    <property type="match status" value="1"/>
</dbReference>
<dbReference type="SUPFAM" id="SSF53448">
    <property type="entry name" value="Nucleotide-diphospho-sugar transferases"/>
    <property type="match status" value="1"/>
</dbReference>
<dbReference type="InterPro" id="IPR001173">
    <property type="entry name" value="Glyco_trans_2-like"/>
</dbReference>
<dbReference type="RefSeq" id="WP_130964178.1">
    <property type="nucleotide sequence ID" value="NZ_SIRT01000006.1"/>
</dbReference>
<dbReference type="PANTHER" id="PTHR43685">
    <property type="entry name" value="GLYCOSYLTRANSFERASE"/>
    <property type="match status" value="1"/>
</dbReference>
<proteinExistence type="predicted"/>
<reference evidence="2 3" key="1">
    <citation type="submission" date="2019-02" db="EMBL/GenBank/DDBJ databases">
        <title>Hyunsoonleella sp., isolated from marine sediment.</title>
        <authorList>
            <person name="Liu B.-T."/>
        </authorList>
    </citation>
    <scope>NUCLEOTIDE SEQUENCE [LARGE SCALE GENOMIC DNA]</scope>
    <source>
        <strain evidence="2 3">T58</strain>
    </source>
</reference>
<keyword evidence="3" id="KW-1185">Reference proteome</keyword>
<dbReference type="AlphaFoldDB" id="A0A4Q9FJD2"/>
<comment type="caution">
    <text evidence="2">The sequence shown here is derived from an EMBL/GenBank/DDBJ whole genome shotgun (WGS) entry which is preliminary data.</text>
</comment>
<dbReference type="CDD" id="cd00761">
    <property type="entry name" value="Glyco_tranf_GTA_type"/>
    <property type="match status" value="1"/>
</dbReference>
<dbReference type="Proteomes" id="UP000291142">
    <property type="component" value="Unassembled WGS sequence"/>
</dbReference>
<evidence type="ECO:0000313" key="2">
    <source>
        <dbReference type="EMBL" id="TBN03610.1"/>
    </source>
</evidence>
<protein>
    <submittedName>
        <fullName evidence="2">Glycosyltransferase family 2 protein</fullName>
    </submittedName>
</protein>
<name>A0A4Q9FJD2_9FLAO</name>
<organism evidence="2 3">
    <name type="scientific">Hyunsoonleella flava</name>
    <dbReference type="NCBI Taxonomy" id="2527939"/>
    <lineage>
        <taxon>Bacteria</taxon>
        <taxon>Pseudomonadati</taxon>
        <taxon>Bacteroidota</taxon>
        <taxon>Flavobacteriia</taxon>
        <taxon>Flavobacteriales</taxon>
        <taxon>Flavobacteriaceae</taxon>
    </lineage>
</organism>
<sequence>MMIIVHQDKVTTEILDANLHPIDVSCGERPVTESLKILSEKCPDELIVWCHKSYLQDLNISEFPTIFHHNRVLASYNPSEITTLPKQIGYIERSFFLKINKTVSYPTWLMHSSVGGVHASVIHNLKDDLNFNLDFDYFLNSLAKRSMAEGLFCYSEPKLIVKGALLQYKGERASSFQLFKFVKQHYKWVWVFFLFACFLIYEKKLKLLPLIKSLIYKQLNTNFSLENIAVNSTKTVVKNREIDVVIPTIGRKQYLYDVLKDLSNQALVPKTVIIVEQNPVMGSVSELDYIKNEDWPFKIKHIFTHKTGVCNARNVGMALVESEWTFLGDDDNRFKPSLLKDIFENIEKYGVTVGTTVYLQQNEQQTYLKTAQTSIFGAGNSIVKSSILDKVKFNLKYEFNYGEDNDFGMQLRHLGHDVVYFADIKITHLKAPIGGYRTKVKQLWETDEVQPKPSPTIQLLYQNYFTEQQILGYKLLLGLRLYKSGKIRSPFKFIKQYNKQWQQSMHWCHKIQS</sequence>
<dbReference type="Gene3D" id="3.90.550.10">
    <property type="entry name" value="Spore Coat Polysaccharide Biosynthesis Protein SpsA, Chain A"/>
    <property type="match status" value="1"/>
</dbReference>